<gene>
    <name evidence="2" type="ORF">IHE71_24085</name>
</gene>
<dbReference type="RefSeq" id="WP_192865314.1">
    <property type="nucleotide sequence ID" value="NZ_JADAQT010000110.1"/>
</dbReference>
<proteinExistence type="predicted"/>
<keyword evidence="3" id="KW-1185">Reference proteome</keyword>
<feature type="region of interest" description="Disordered" evidence="1">
    <location>
        <begin position="100"/>
        <end position="126"/>
    </location>
</feature>
<dbReference type="EMBL" id="JADAQT010000110">
    <property type="protein sequence ID" value="MBE1878779.1"/>
    <property type="molecule type" value="Genomic_DNA"/>
</dbReference>
<evidence type="ECO:0000256" key="1">
    <source>
        <dbReference type="SAM" id="MobiDB-lite"/>
    </source>
</evidence>
<evidence type="ECO:0000313" key="3">
    <source>
        <dbReference type="Proteomes" id="UP000625527"/>
    </source>
</evidence>
<comment type="caution">
    <text evidence="2">The sequence shown here is derived from an EMBL/GenBank/DDBJ whole genome shotgun (WGS) entry which is preliminary data.</text>
</comment>
<feature type="compositionally biased region" description="Basic and acidic residues" evidence="1">
    <location>
        <begin position="100"/>
        <end position="117"/>
    </location>
</feature>
<accession>A0ABR9N539</accession>
<reference evidence="2 3" key="1">
    <citation type="submission" date="2020-10" db="EMBL/GenBank/DDBJ databases">
        <title>Myceligenerans pegani sp. nov., an endophytic actinomycete isolated from Peganum harmala L. in Xinjiang, China.</title>
        <authorList>
            <person name="Xin L."/>
        </authorList>
    </citation>
    <scope>NUCLEOTIDE SEQUENCE [LARGE SCALE GENOMIC DNA]</scope>
    <source>
        <strain evidence="2 3">TRM65318</strain>
    </source>
</reference>
<organism evidence="2 3">
    <name type="scientific">Myceligenerans pegani</name>
    <dbReference type="NCBI Taxonomy" id="2776917"/>
    <lineage>
        <taxon>Bacteria</taxon>
        <taxon>Bacillati</taxon>
        <taxon>Actinomycetota</taxon>
        <taxon>Actinomycetes</taxon>
        <taxon>Micrococcales</taxon>
        <taxon>Promicromonosporaceae</taxon>
        <taxon>Myceligenerans</taxon>
    </lineage>
</organism>
<sequence>MTRADTLGVAAGLLGNAAGTLGQARDALGVAGLLGSEVEAARLVRQVTELWEATTEAAETARAAERPVLRVVPDDDPGRMYGEGYDGSWFDDRTEADRRAAFDREHGNNNDNDDRNNAGDGGKGQG</sequence>
<name>A0ABR9N539_9MICO</name>
<evidence type="ECO:0008006" key="4">
    <source>
        <dbReference type="Google" id="ProtNLM"/>
    </source>
</evidence>
<feature type="region of interest" description="Disordered" evidence="1">
    <location>
        <begin position="74"/>
        <end position="93"/>
    </location>
</feature>
<dbReference type="Proteomes" id="UP000625527">
    <property type="component" value="Unassembled WGS sequence"/>
</dbReference>
<evidence type="ECO:0000313" key="2">
    <source>
        <dbReference type="EMBL" id="MBE1878779.1"/>
    </source>
</evidence>
<protein>
    <recommendedName>
        <fullName evidence="4">HNH endonuclease</fullName>
    </recommendedName>
</protein>